<sequence>MENMPPPSLNIFDKLQFHAKGPKS</sequence>
<evidence type="ECO:0000313" key="2">
    <source>
        <dbReference type="EMBL" id="CAF4347738.1"/>
    </source>
</evidence>
<proteinExistence type="predicted"/>
<evidence type="ECO:0000313" key="3">
    <source>
        <dbReference type="Proteomes" id="UP000663836"/>
    </source>
</evidence>
<name>A0A820KWT1_9BILA</name>
<accession>A0A820KWT1</accession>
<comment type="caution">
    <text evidence="2">The sequence shown here is derived from an EMBL/GenBank/DDBJ whole genome shotgun (WGS) entry which is preliminary data.</text>
</comment>
<dbReference type="Proteomes" id="UP000663836">
    <property type="component" value="Unassembled WGS sequence"/>
</dbReference>
<feature type="non-terminal residue" evidence="2">
    <location>
        <position position="24"/>
    </location>
</feature>
<gene>
    <name evidence="2" type="ORF">JBS370_LOCUS41828</name>
</gene>
<feature type="region of interest" description="Disordered" evidence="1">
    <location>
        <begin position="1"/>
        <end position="24"/>
    </location>
</feature>
<evidence type="ECO:0000256" key="1">
    <source>
        <dbReference type="SAM" id="MobiDB-lite"/>
    </source>
</evidence>
<dbReference type="AlphaFoldDB" id="A0A820KWT1"/>
<protein>
    <submittedName>
        <fullName evidence="2">Uncharacterized protein</fullName>
    </submittedName>
</protein>
<reference evidence="2" key="1">
    <citation type="submission" date="2021-02" db="EMBL/GenBank/DDBJ databases">
        <authorList>
            <person name="Nowell W R."/>
        </authorList>
    </citation>
    <scope>NUCLEOTIDE SEQUENCE</scope>
</reference>
<organism evidence="2 3">
    <name type="scientific">Rotaria sordida</name>
    <dbReference type="NCBI Taxonomy" id="392033"/>
    <lineage>
        <taxon>Eukaryota</taxon>
        <taxon>Metazoa</taxon>
        <taxon>Spiralia</taxon>
        <taxon>Gnathifera</taxon>
        <taxon>Rotifera</taxon>
        <taxon>Eurotatoria</taxon>
        <taxon>Bdelloidea</taxon>
        <taxon>Philodinida</taxon>
        <taxon>Philodinidae</taxon>
        <taxon>Rotaria</taxon>
    </lineage>
</organism>
<dbReference type="EMBL" id="CAJOBD010049749">
    <property type="protein sequence ID" value="CAF4347738.1"/>
    <property type="molecule type" value="Genomic_DNA"/>
</dbReference>